<evidence type="ECO:0000256" key="1">
    <source>
        <dbReference type="SAM" id="Phobius"/>
    </source>
</evidence>
<accession>A0ABT1FF65</accession>
<keyword evidence="1" id="KW-1133">Transmembrane helix</keyword>
<dbReference type="RefSeq" id="WP_253568821.1">
    <property type="nucleotide sequence ID" value="NZ_JAMZEK010000004.1"/>
</dbReference>
<keyword evidence="1" id="KW-0472">Membrane</keyword>
<feature type="transmembrane region" description="Helical" evidence="1">
    <location>
        <begin position="31"/>
        <end position="49"/>
    </location>
</feature>
<dbReference type="EMBL" id="JAMZEK010000004">
    <property type="protein sequence ID" value="MCP1376027.1"/>
    <property type="molecule type" value="Genomic_DNA"/>
</dbReference>
<evidence type="ECO:0008006" key="4">
    <source>
        <dbReference type="Google" id="ProtNLM"/>
    </source>
</evidence>
<reference evidence="2 3" key="1">
    <citation type="submission" date="2022-06" db="EMBL/GenBank/DDBJ databases">
        <title>Dyella sp. Sa strain:Sa Genome sequencing.</title>
        <authorList>
            <person name="Park S."/>
        </authorList>
    </citation>
    <scope>NUCLEOTIDE SEQUENCE [LARGE SCALE GENOMIC DNA]</scope>
    <source>
        <strain evidence="2 3">Sa</strain>
    </source>
</reference>
<protein>
    <recommendedName>
        <fullName evidence="4">Holin</fullName>
    </recommendedName>
</protein>
<sequence>MDHNTGTEIVKATPAAAALTAKVLGIHLPDVVQLLTAIYLFCLCVQFGYRFVKWVRNRRAVP</sequence>
<gene>
    <name evidence="2" type="ORF">NC595_18420</name>
</gene>
<evidence type="ECO:0000313" key="2">
    <source>
        <dbReference type="EMBL" id="MCP1376027.1"/>
    </source>
</evidence>
<organism evidence="2 3">
    <name type="scientific">Dyella lutea</name>
    <dbReference type="NCBI Taxonomy" id="2950441"/>
    <lineage>
        <taxon>Bacteria</taxon>
        <taxon>Pseudomonadati</taxon>
        <taxon>Pseudomonadota</taxon>
        <taxon>Gammaproteobacteria</taxon>
        <taxon>Lysobacterales</taxon>
        <taxon>Rhodanobacteraceae</taxon>
        <taxon>Dyella</taxon>
    </lineage>
</organism>
<name>A0ABT1FF65_9GAMM</name>
<comment type="caution">
    <text evidence="2">The sequence shown here is derived from an EMBL/GenBank/DDBJ whole genome shotgun (WGS) entry which is preliminary data.</text>
</comment>
<evidence type="ECO:0000313" key="3">
    <source>
        <dbReference type="Proteomes" id="UP001204615"/>
    </source>
</evidence>
<proteinExistence type="predicted"/>
<keyword evidence="1" id="KW-0812">Transmembrane</keyword>
<keyword evidence="3" id="KW-1185">Reference proteome</keyword>
<dbReference type="Proteomes" id="UP001204615">
    <property type="component" value="Unassembled WGS sequence"/>
</dbReference>